<accession>A0A1I4XN83</accession>
<dbReference type="EMBL" id="FOUP01000003">
    <property type="protein sequence ID" value="SFN27267.1"/>
    <property type="molecule type" value="Genomic_DNA"/>
</dbReference>
<sequence>MLSMKRRYEGLTEDNQAVPLLKLKRPRDNSTIDLVPTFAFSPAIQIADEPPVFLTLDSAMEAMTGDVLTVLSHITTAHYGLGTADASSDSFELGEEHESFAAEYGGYSYTYREHDGTSYHFTLSAEGPDQGDH</sequence>
<gene>
    <name evidence="1" type="ORF">ATL45_2901</name>
    <name evidence="2" type="ORF">SAMN05421805_103517</name>
</gene>
<dbReference type="Proteomes" id="UP000199398">
    <property type="component" value="Unassembled WGS sequence"/>
</dbReference>
<evidence type="ECO:0000313" key="1">
    <source>
        <dbReference type="EMBL" id="RKT84581.1"/>
    </source>
</evidence>
<reference evidence="2 3" key="1">
    <citation type="submission" date="2016-10" db="EMBL/GenBank/DDBJ databases">
        <authorList>
            <person name="de Groot N.N."/>
        </authorList>
    </citation>
    <scope>NUCLEOTIDE SEQUENCE [LARGE SCALE GENOMIC DNA]</scope>
    <source>
        <strain evidence="2 3">CPCC 201259</strain>
    </source>
</reference>
<dbReference type="AlphaFoldDB" id="A0A1I4XN83"/>
<evidence type="ECO:0000313" key="3">
    <source>
        <dbReference type="Proteomes" id="UP000199398"/>
    </source>
</evidence>
<proteinExistence type="predicted"/>
<name>A0A1I4XN83_9PSEU</name>
<reference evidence="1 4" key="2">
    <citation type="submission" date="2018-10" db="EMBL/GenBank/DDBJ databases">
        <title>Sequencing the genomes of 1000 actinobacteria strains.</title>
        <authorList>
            <person name="Klenk H.-P."/>
        </authorList>
    </citation>
    <scope>NUCLEOTIDE SEQUENCE [LARGE SCALE GENOMIC DNA]</scope>
    <source>
        <strain evidence="1 4">DSM 45119</strain>
    </source>
</reference>
<dbReference type="Proteomes" id="UP000270697">
    <property type="component" value="Unassembled WGS sequence"/>
</dbReference>
<dbReference type="RefSeq" id="WP_246025342.1">
    <property type="nucleotide sequence ID" value="NZ_FOUP01000003.1"/>
</dbReference>
<protein>
    <submittedName>
        <fullName evidence="2">Uncharacterized protein</fullName>
    </submittedName>
</protein>
<dbReference type="EMBL" id="RBXX01000002">
    <property type="protein sequence ID" value="RKT84581.1"/>
    <property type="molecule type" value="Genomic_DNA"/>
</dbReference>
<keyword evidence="4" id="KW-1185">Reference proteome</keyword>
<organism evidence="2 3">
    <name type="scientific">Saccharopolyspora antimicrobica</name>
    <dbReference type="NCBI Taxonomy" id="455193"/>
    <lineage>
        <taxon>Bacteria</taxon>
        <taxon>Bacillati</taxon>
        <taxon>Actinomycetota</taxon>
        <taxon>Actinomycetes</taxon>
        <taxon>Pseudonocardiales</taxon>
        <taxon>Pseudonocardiaceae</taxon>
        <taxon>Saccharopolyspora</taxon>
    </lineage>
</organism>
<evidence type="ECO:0000313" key="2">
    <source>
        <dbReference type="EMBL" id="SFN27267.1"/>
    </source>
</evidence>
<evidence type="ECO:0000313" key="4">
    <source>
        <dbReference type="Proteomes" id="UP000270697"/>
    </source>
</evidence>